<evidence type="ECO:0000256" key="4">
    <source>
        <dbReference type="ARBA" id="ARBA00022741"/>
    </source>
</evidence>
<keyword evidence="2" id="KW-0723">Serine/threonine-protein kinase</keyword>
<dbReference type="InterPro" id="IPR017441">
    <property type="entry name" value="Protein_kinase_ATP_BS"/>
</dbReference>
<dbReference type="EMBL" id="SJPW01000003">
    <property type="protein sequence ID" value="TWU56457.1"/>
    <property type="molecule type" value="Genomic_DNA"/>
</dbReference>
<dbReference type="EC" id="2.7.11.1" evidence="1"/>
<dbReference type="AlphaFoldDB" id="A0A5C6F7M4"/>
<organism evidence="9 10">
    <name type="scientific">Rubripirellula tenax</name>
    <dbReference type="NCBI Taxonomy" id="2528015"/>
    <lineage>
        <taxon>Bacteria</taxon>
        <taxon>Pseudomonadati</taxon>
        <taxon>Planctomycetota</taxon>
        <taxon>Planctomycetia</taxon>
        <taxon>Pirellulales</taxon>
        <taxon>Pirellulaceae</taxon>
        <taxon>Rubripirellula</taxon>
    </lineage>
</organism>
<evidence type="ECO:0000256" key="1">
    <source>
        <dbReference type="ARBA" id="ARBA00012513"/>
    </source>
</evidence>
<reference evidence="9 10" key="1">
    <citation type="submission" date="2019-02" db="EMBL/GenBank/DDBJ databases">
        <title>Deep-cultivation of Planctomycetes and their phenomic and genomic characterization uncovers novel biology.</title>
        <authorList>
            <person name="Wiegand S."/>
            <person name="Jogler M."/>
            <person name="Boedeker C."/>
            <person name="Pinto D."/>
            <person name="Vollmers J."/>
            <person name="Rivas-Marin E."/>
            <person name="Kohn T."/>
            <person name="Peeters S.H."/>
            <person name="Heuer A."/>
            <person name="Rast P."/>
            <person name="Oberbeckmann S."/>
            <person name="Bunk B."/>
            <person name="Jeske O."/>
            <person name="Meyerdierks A."/>
            <person name="Storesund J.E."/>
            <person name="Kallscheuer N."/>
            <person name="Luecker S."/>
            <person name="Lage O.M."/>
            <person name="Pohl T."/>
            <person name="Merkel B.J."/>
            <person name="Hornburger P."/>
            <person name="Mueller R.-W."/>
            <person name="Bruemmer F."/>
            <person name="Labrenz M."/>
            <person name="Spormann A.M."/>
            <person name="Op Den Camp H."/>
            <person name="Overmann J."/>
            <person name="Amann R."/>
            <person name="Jetten M.S.M."/>
            <person name="Mascher T."/>
            <person name="Medema M.H."/>
            <person name="Devos D.P."/>
            <person name="Kaster A.-K."/>
            <person name="Ovreas L."/>
            <person name="Rohde M."/>
            <person name="Galperin M.Y."/>
            <person name="Jogler C."/>
        </authorList>
    </citation>
    <scope>NUCLEOTIDE SEQUENCE [LARGE SCALE GENOMIC DNA]</scope>
    <source>
        <strain evidence="9 10">Poly51</strain>
    </source>
</reference>
<dbReference type="FunFam" id="1.10.510.10:FF:000021">
    <property type="entry name" value="Serine/threonine protein kinase"/>
    <property type="match status" value="1"/>
</dbReference>
<dbReference type="GO" id="GO:0005524">
    <property type="term" value="F:ATP binding"/>
    <property type="evidence" value="ECO:0007669"/>
    <property type="project" value="UniProtKB-UniRule"/>
</dbReference>
<keyword evidence="3 9" id="KW-0808">Transferase</keyword>
<feature type="domain" description="Protein kinase" evidence="8">
    <location>
        <begin position="91"/>
        <end position="355"/>
    </location>
</feature>
<dbReference type="SUPFAM" id="SSF53822">
    <property type="entry name" value="Periplasmic binding protein-like I"/>
    <property type="match status" value="1"/>
</dbReference>
<dbReference type="PROSITE" id="PS50011">
    <property type="entry name" value="PROTEIN_KINASE_DOM"/>
    <property type="match status" value="1"/>
</dbReference>
<dbReference type="OrthoDB" id="6111975at2"/>
<keyword evidence="10" id="KW-1185">Reference proteome</keyword>
<dbReference type="Proteomes" id="UP000318288">
    <property type="component" value="Unassembled WGS sequence"/>
</dbReference>
<keyword evidence="6 7" id="KW-0067">ATP-binding</keyword>
<proteinExistence type="predicted"/>
<accession>A0A5C6F7M4</accession>
<dbReference type="InterPro" id="IPR028082">
    <property type="entry name" value="Peripla_BP_I"/>
</dbReference>
<dbReference type="Pfam" id="PF00069">
    <property type="entry name" value="Pkinase"/>
    <property type="match status" value="1"/>
</dbReference>
<dbReference type="Pfam" id="PF13433">
    <property type="entry name" value="Peripla_BP_5"/>
    <property type="match status" value="1"/>
</dbReference>
<dbReference type="Gene3D" id="3.30.200.20">
    <property type="entry name" value="Phosphorylase Kinase, domain 1"/>
    <property type="match status" value="1"/>
</dbReference>
<evidence type="ECO:0000259" key="8">
    <source>
        <dbReference type="PROSITE" id="PS50011"/>
    </source>
</evidence>
<dbReference type="InterPro" id="IPR041916">
    <property type="entry name" value="Anti_sigma_zinc_sf"/>
</dbReference>
<dbReference type="SMART" id="SM00220">
    <property type="entry name" value="S_TKc"/>
    <property type="match status" value="1"/>
</dbReference>
<evidence type="ECO:0000256" key="5">
    <source>
        <dbReference type="ARBA" id="ARBA00022777"/>
    </source>
</evidence>
<dbReference type="InterPro" id="IPR008271">
    <property type="entry name" value="Ser/Thr_kinase_AS"/>
</dbReference>
<dbReference type="Gene3D" id="1.10.510.10">
    <property type="entry name" value="Transferase(Phosphotransferase) domain 1"/>
    <property type="match status" value="1"/>
</dbReference>
<dbReference type="PROSITE" id="PS00108">
    <property type="entry name" value="PROTEIN_KINASE_ST"/>
    <property type="match status" value="1"/>
</dbReference>
<evidence type="ECO:0000256" key="2">
    <source>
        <dbReference type="ARBA" id="ARBA00022527"/>
    </source>
</evidence>
<dbReference type="GO" id="GO:0004674">
    <property type="term" value="F:protein serine/threonine kinase activity"/>
    <property type="evidence" value="ECO:0007669"/>
    <property type="project" value="UniProtKB-KW"/>
</dbReference>
<dbReference type="Gene3D" id="3.40.50.2300">
    <property type="match status" value="2"/>
</dbReference>
<gene>
    <name evidence="9" type="primary">prkC_14</name>
    <name evidence="9" type="ORF">Poly51_23680</name>
</gene>
<evidence type="ECO:0000256" key="7">
    <source>
        <dbReference type="PROSITE-ProRule" id="PRU10141"/>
    </source>
</evidence>
<evidence type="ECO:0000313" key="10">
    <source>
        <dbReference type="Proteomes" id="UP000318288"/>
    </source>
</evidence>
<dbReference type="InterPro" id="IPR011009">
    <property type="entry name" value="Kinase-like_dom_sf"/>
</dbReference>
<evidence type="ECO:0000313" key="9">
    <source>
        <dbReference type="EMBL" id="TWU56457.1"/>
    </source>
</evidence>
<dbReference type="SUPFAM" id="SSF56112">
    <property type="entry name" value="Protein kinase-like (PK-like)"/>
    <property type="match status" value="1"/>
</dbReference>
<dbReference type="Gene3D" id="1.10.10.1320">
    <property type="entry name" value="Anti-sigma factor, zinc-finger domain"/>
    <property type="match status" value="1"/>
</dbReference>
<dbReference type="CDD" id="cd14014">
    <property type="entry name" value="STKc_PknB_like"/>
    <property type="match status" value="1"/>
</dbReference>
<keyword evidence="4 7" id="KW-0547">Nucleotide-binding</keyword>
<dbReference type="RefSeq" id="WP_146457539.1">
    <property type="nucleotide sequence ID" value="NZ_SJPW01000003.1"/>
</dbReference>
<comment type="caution">
    <text evidence="9">The sequence shown here is derived from an EMBL/GenBank/DDBJ whole genome shotgun (WGS) entry which is preliminary data.</text>
</comment>
<dbReference type="PANTHER" id="PTHR47628:SF1">
    <property type="entry name" value="ALIPHATIC AMIDASE EXPRESSION-REGULATING PROTEIN"/>
    <property type="match status" value="1"/>
</dbReference>
<feature type="binding site" evidence="7">
    <location>
        <position position="120"/>
    </location>
    <ligand>
        <name>ATP</name>
        <dbReference type="ChEBI" id="CHEBI:30616"/>
    </ligand>
</feature>
<name>A0A5C6F7M4_9BACT</name>
<dbReference type="InterPro" id="IPR000719">
    <property type="entry name" value="Prot_kinase_dom"/>
</dbReference>
<evidence type="ECO:0000256" key="3">
    <source>
        <dbReference type="ARBA" id="ARBA00022679"/>
    </source>
</evidence>
<evidence type="ECO:0000256" key="6">
    <source>
        <dbReference type="ARBA" id="ARBA00022840"/>
    </source>
</evidence>
<dbReference type="PANTHER" id="PTHR47628">
    <property type="match status" value="1"/>
</dbReference>
<sequence length="791" mass="87328">MDTKSQHLSDETLAAWLADRLSDEEALSVESHLCDCDDCAKRLDGAMPKSDTLFDQLKVGFDTRIDRPDKQHYEHILKEAEKRIGQTLGRHEITSILGLGGMGVVFSAKDLTIDRRVAIKVLHADFSDSPQRLGRFLAEARAVGKLSHPNVLAIFDAAEENGSHYLVMEFATGGSVADRLQRQGSLPPKEARDVVRQAAVGLSAAHDSGLIHRDLKPANLLIADGEVIKIADFGIAKRIDDDNLGLTREGQLLGTPHYMSPEQCAGKLVDNRSDIYSLGATYYSLLTGRTPYFARDTLASIVHAHCHEPPPNPREVVPTTPAYAADVIRRAMAIDPEDRYQSLESMIADLDSRNVSRKSNRQIPITKIPRRVLIGGGAAIAFGAAASYFWPHTGAVSGDAIRVGILHSLSGTMRQSEESLIDAYHLAITEINEAGGVLGRPVEAAIADGKSNDDTFAEQAARLIDQEQVCTLFGCLTSSSRKTVVPVVEQRNHLLFYPSHHEGLETSPNVVYMGADVSQMTEACVRYAVERQGYSQFYFVGSDYIYPRVALEIADHEVQKYKANLVGHAFLPLGELQVSQIVDDIELKQPDAILNEIVGDSQSAFIRELSRRGIRVTQFAMALDEQQLHFDNANETAENYSAHTYFQSLSRPESAAFIKRFQDQYGSQRYVSGAMESAYAGMHLWATAVNKAESTKATSIRDAIAGIEFLAPSGPLSIDSATFYARRRLLIGRVSGDGVFEIEYESPKPLQPQPYPKWRTKEQWDELTHGWYQTWGNRWSAPTNAVITIGP</sequence>
<keyword evidence="5 9" id="KW-0418">Kinase</keyword>
<dbReference type="PROSITE" id="PS00107">
    <property type="entry name" value="PROTEIN_KINASE_ATP"/>
    <property type="match status" value="1"/>
</dbReference>
<protein>
    <recommendedName>
        <fullName evidence="1">non-specific serine/threonine protein kinase</fullName>
        <ecNumber evidence="1">2.7.11.1</ecNumber>
    </recommendedName>
</protein>